<proteinExistence type="inferred from homology"/>
<keyword evidence="5" id="KW-1185">Reference proteome</keyword>
<dbReference type="EMBL" id="CAJPVJ010006986">
    <property type="protein sequence ID" value="CAG2170886.1"/>
    <property type="molecule type" value="Genomic_DNA"/>
</dbReference>
<dbReference type="OrthoDB" id="6419041at2759"/>
<dbReference type="GO" id="GO:0006508">
    <property type="term" value="P:proteolysis"/>
    <property type="evidence" value="ECO:0007669"/>
    <property type="project" value="InterPro"/>
</dbReference>
<dbReference type="InterPro" id="IPR000668">
    <property type="entry name" value="Peptidase_C1A_C"/>
</dbReference>
<evidence type="ECO:0000259" key="3">
    <source>
        <dbReference type="SMART" id="SM00645"/>
    </source>
</evidence>
<sequence>MTTMKLLTLFSIFVSGYICETTLDWRDKNVRLPVHNQSQCLSAGTVNVLDMISAIRSLKTGKSLEPMSAQEVFDCNPDWCICNTTISAYDIIQSIYDNIGMGLDLKRDHPFTGQCAHTCNLTIIAKTAFRWEYAGWSDPWLPYDQEEDLSLFLEKGPVVVYTKSSSRVFQTYAGGILDSHECNTTGPFDHSLLLVGEGVDNGTDYWLARNSYGEGWGEKGYIRLAKGYICETTLDWRDKKVILPVHNKSECLSAGTVDVLDMISAVRTLKTGKPLEPMSAQEVFDCSEFDHDPSWCICINTTVTAYDVAQTIDDIMALDVERDHPFTGQCAHTCDASKIFTTGFRFLNDFTILELPWDEEANLIDYLATGPLVVYTKSSSHVFQAYAGGILDSLECNTTDPLDHSLLLVGEGVDNGTDYWLARNSYGEDWGEKGYIRLAKGKNVCGVGLGYVR</sequence>
<dbReference type="Pfam" id="PF00112">
    <property type="entry name" value="Peptidase_C1"/>
    <property type="match status" value="2"/>
</dbReference>
<reference evidence="4" key="1">
    <citation type="submission" date="2020-11" db="EMBL/GenBank/DDBJ databases">
        <authorList>
            <person name="Tran Van P."/>
        </authorList>
    </citation>
    <scope>NUCLEOTIDE SEQUENCE</scope>
</reference>
<dbReference type="Proteomes" id="UP000728032">
    <property type="component" value="Unassembled WGS sequence"/>
</dbReference>
<evidence type="ECO:0000313" key="5">
    <source>
        <dbReference type="Proteomes" id="UP000728032"/>
    </source>
</evidence>
<feature type="domain" description="Peptidase C1A papain C-terminal" evidence="3">
    <location>
        <begin position="232"/>
        <end position="453"/>
    </location>
</feature>
<dbReference type="InterPro" id="IPR039417">
    <property type="entry name" value="Peptidase_C1A_papain-like"/>
</dbReference>
<comment type="similarity">
    <text evidence="1">Belongs to the peptidase C1 family.</text>
</comment>
<dbReference type="InterPro" id="IPR038765">
    <property type="entry name" value="Papain-like_cys_pep_sf"/>
</dbReference>
<dbReference type="InterPro" id="IPR025660">
    <property type="entry name" value="Pept_his_AS"/>
</dbReference>
<feature type="non-terminal residue" evidence="4">
    <location>
        <position position="1"/>
    </location>
</feature>
<evidence type="ECO:0000313" key="4">
    <source>
        <dbReference type="EMBL" id="CAD7653699.1"/>
    </source>
</evidence>
<dbReference type="PANTHER" id="PTHR12411">
    <property type="entry name" value="CYSTEINE PROTEASE FAMILY C1-RELATED"/>
    <property type="match status" value="1"/>
</dbReference>
<feature type="signal peptide" evidence="2">
    <location>
        <begin position="1"/>
        <end position="19"/>
    </location>
</feature>
<dbReference type="AlphaFoldDB" id="A0A7R9QQT1"/>
<dbReference type="GO" id="GO:0008234">
    <property type="term" value="F:cysteine-type peptidase activity"/>
    <property type="evidence" value="ECO:0007669"/>
    <property type="project" value="InterPro"/>
</dbReference>
<dbReference type="PROSITE" id="PS00639">
    <property type="entry name" value="THIOL_PROTEASE_HIS"/>
    <property type="match status" value="1"/>
</dbReference>
<dbReference type="Gene3D" id="3.90.70.10">
    <property type="entry name" value="Cysteine proteinases"/>
    <property type="match status" value="2"/>
</dbReference>
<dbReference type="SUPFAM" id="SSF54001">
    <property type="entry name" value="Cysteine proteinases"/>
    <property type="match status" value="2"/>
</dbReference>
<name>A0A7R9QQT1_9ACAR</name>
<dbReference type="EMBL" id="OC921811">
    <property type="protein sequence ID" value="CAD7653699.1"/>
    <property type="molecule type" value="Genomic_DNA"/>
</dbReference>
<feature type="chain" id="PRO_5036211895" description="Peptidase C1A papain C-terminal domain-containing protein" evidence="2">
    <location>
        <begin position="20"/>
        <end position="453"/>
    </location>
</feature>
<dbReference type="CDD" id="cd02248">
    <property type="entry name" value="Peptidase_C1A"/>
    <property type="match status" value="2"/>
</dbReference>
<evidence type="ECO:0000256" key="2">
    <source>
        <dbReference type="SAM" id="SignalP"/>
    </source>
</evidence>
<feature type="domain" description="Peptidase C1A papain C-terminal" evidence="3">
    <location>
        <begin position="19"/>
        <end position="230"/>
    </location>
</feature>
<gene>
    <name evidence="4" type="ORF">ONB1V03_LOCUS10352</name>
</gene>
<protein>
    <recommendedName>
        <fullName evidence="3">Peptidase C1A papain C-terminal domain-containing protein</fullName>
    </recommendedName>
</protein>
<keyword evidence="2" id="KW-0732">Signal</keyword>
<organism evidence="4">
    <name type="scientific">Oppiella nova</name>
    <dbReference type="NCBI Taxonomy" id="334625"/>
    <lineage>
        <taxon>Eukaryota</taxon>
        <taxon>Metazoa</taxon>
        <taxon>Ecdysozoa</taxon>
        <taxon>Arthropoda</taxon>
        <taxon>Chelicerata</taxon>
        <taxon>Arachnida</taxon>
        <taxon>Acari</taxon>
        <taxon>Acariformes</taxon>
        <taxon>Sarcoptiformes</taxon>
        <taxon>Oribatida</taxon>
        <taxon>Brachypylina</taxon>
        <taxon>Oppioidea</taxon>
        <taxon>Oppiidae</taxon>
        <taxon>Oppiella</taxon>
    </lineage>
</organism>
<evidence type="ECO:0000256" key="1">
    <source>
        <dbReference type="ARBA" id="ARBA00008455"/>
    </source>
</evidence>
<accession>A0A7R9QQT1</accession>
<dbReference type="InterPro" id="IPR013128">
    <property type="entry name" value="Peptidase_C1A"/>
</dbReference>
<dbReference type="SMART" id="SM00645">
    <property type="entry name" value="Pept_C1"/>
    <property type="match status" value="2"/>
</dbReference>